<feature type="transmembrane region" description="Helical" evidence="2">
    <location>
        <begin position="251"/>
        <end position="276"/>
    </location>
</feature>
<dbReference type="Proteomes" id="UP000002505">
    <property type="component" value="Plasmid pACHL02"/>
</dbReference>
<dbReference type="EMBL" id="CP001343">
    <property type="protein sequence ID" value="ACL42471.1"/>
    <property type="molecule type" value="Genomic_DNA"/>
</dbReference>
<sequence length="341" mass="33998">MITGTLAFAFGAGMLSTVNPCGFAMLPAFLAYYIGRNEDTGSGPGSLLRRAMNGLGAGALVSLGFAGVFTLTGLLVAIGLRSIIGAVPWVAVIIGILLAGVGIAMLAGKHIGLTVNSNRINRAGRGPGAMVAFGAAYAVASLSCTLAVLLAVIAQALAANSIPALIGVFAAYAGGAATVLILLALSSALASSALAKGLHRASRYLPRVAGAVLVLSGVYLVAYWAPALVTGQPNQGIAGGMNALSSAVSGFISAHTVLIGVIAISLAVVVLAAGLWARRSSFAPERDGHLPGTADQALQEPEADCCAPAPAEAAETLAPEAVRTRTRTSFPPDLPPTGGCC</sequence>
<dbReference type="HOGENOM" id="CLU_055985_1_0_11"/>
<dbReference type="PANTHER" id="PTHR31272:SF4">
    <property type="entry name" value="CYTOCHROME C-TYPE BIOGENESIS PROTEIN HI_1454-RELATED"/>
    <property type="match status" value="1"/>
</dbReference>
<keyword evidence="2 3" id="KW-0812">Transmembrane</keyword>
<reference evidence="3" key="1">
    <citation type="submission" date="2009-01" db="EMBL/GenBank/DDBJ databases">
        <title>Complete sequence of plasmid2 of Arthrobacter chlorophenolicus A6.</title>
        <authorList>
            <consortium name="US DOE Joint Genome Institute"/>
            <person name="Lucas S."/>
            <person name="Copeland A."/>
            <person name="Lapidus A."/>
            <person name="Glavina del Rio T."/>
            <person name="Tice H."/>
            <person name="Bruce D."/>
            <person name="Goodwin L."/>
            <person name="Pitluck S."/>
            <person name="Goltsman E."/>
            <person name="Clum A."/>
            <person name="Larimer F."/>
            <person name="Land M."/>
            <person name="Hauser L."/>
            <person name="Kyrpides N."/>
            <person name="Mikhailova N."/>
            <person name="Jansson J."/>
            <person name="Richardson P."/>
        </authorList>
    </citation>
    <scope>NUCLEOTIDE SEQUENCE [LARGE SCALE GENOMIC DNA]</scope>
    <source>
        <strain evidence="3">A6</strain>
        <plasmid evidence="3">pACHL02</plasmid>
    </source>
</reference>
<evidence type="ECO:0000256" key="2">
    <source>
        <dbReference type="SAM" id="Phobius"/>
    </source>
</evidence>
<evidence type="ECO:0000256" key="1">
    <source>
        <dbReference type="SAM" id="MobiDB-lite"/>
    </source>
</evidence>
<keyword evidence="3" id="KW-0614">Plasmid</keyword>
<dbReference type="RefSeq" id="WP_012623514.1">
    <property type="nucleotide sequence ID" value="NC_011881.1"/>
</dbReference>
<keyword evidence="4" id="KW-1185">Reference proteome</keyword>
<proteinExistence type="predicted"/>
<evidence type="ECO:0000313" key="4">
    <source>
        <dbReference type="Proteomes" id="UP000002505"/>
    </source>
</evidence>
<dbReference type="InterPro" id="IPR051790">
    <property type="entry name" value="Cytochrome_c-biogenesis_DsbD"/>
</dbReference>
<feature type="transmembrane region" description="Helical" evidence="2">
    <location>
        <begin position="55"/>
        <end position="80"/>
    </location>
</feature>
<dbReference type="AlphaFoldDB" id="B8HJ73"/>
<geneLocation type="plasmid" evidence="3 4">
    <name>pACHL02</name>
</geneLocation>
<feature type="transmembrane region" description="Helical" evidence="2">
    <location>
        <begin position="204"/>
        <end position="225"/>
    </location>
</feature>
<protein>
    <submittedName>
        <fullName evidence="3">Cytochrome c biogenesis protein transmembrane region</fullName>
    </submittedName>
</protein>
<name>B8HJ73_PSECP</name>
<feature type="transmembrane region" description="Helical" evidence="2">
    <location>
        <begin position="164"/>
        <end position="192"/>
    </location>
</feature>
<accession>B8HJ73</accession>
<organism evidence="3 4">
    <name type="scientific">Pseudarthrobacter chlorophenolicus (strain ATCC 700700 / DSM 12829 / CIP 107037 / JCM 12360 / KCTC 9906 / NCIMB 13794 / A6)</name>
    <name type="common">Arthrobacter chlorophenolicus</name>
    <dbReference type="NCBI Taxonomy" id="452863"/>
    <lineage>
        <taxon>Bacteria</taxon>
        <taxon>Bacillati</taxon>
        <taxon>Actinomycetota</taxon>
        <taxon>Actinomycetes</taxon>
        <taxon>Micrococcales</taxon>
        <taxon>Micrococcaceae</taxon>
        <taxon>Pseudarthrobacter</taxon>
    </lineage>
</organism>
<feature type="transmembrane region" description="Helical" evidence="2">
    <location>
        <begin position="6"/>
        <end position="34"/>
    </location>
</feature>
<keyword evidence="2" id="KW-0472">Membrane</keyword>
<keyword evidence="2" id="KW-1133">Transmembrane helix</keyword>
<feature type="region of interest" description="Disordered" evidence="1">
    <location>
        <begin position="316"/>
        <end position="341"/>
    </location>
</feature>
<feature type="transmembrane region" description="Helical" evidence="2">
    <location>
        <begin position="86"/>
        <end position="108"/>
    </location>
</feature>
<dbReference type="eggNOG" id="COG0785">
    <property type="taxonomic scope" value="Bacteria"/>
</dbReference>
<dbReference type="PANTHER" id="PTHR31272">
    <property type="entry name" value="CYTOCHROME C-TYPE BIOGENESIS PROTEIN HI_1454-RELATED"/>
    <property type="match status" value="1"/>
</dbReference>
<dbReference type="OrthoDB" id="5244297at2"/>
<feature type="transmembrane region" description="Helical" evidence="2">
    <location>
        <begin position="129"/>
        <end position="158"/>
    </location>
</feature>
<gene>
    <name evidence="3" type="ordered locus">Achl_4520</name>
</gene>
<evidence type="ECO:0000313" key="3">
    <source>
        <dbReference type="EMBL" id="ACL42471.1"/>
    </source>
</evidence>
<dbReference type="KEGG" id="ach:Achl_4520"/>